<evidence type="ECO:0000256" key="2">
    <source>
        <dbReference type="ARBA" id="ARBA00006275"/>
    </source>
</evidence>
<dbReference type="RefSeq" id="WP_070735804.1">
    <property type="nucleotide sequence ID" value="NZ_MDZC01000101.1"/>
</dbReference>
<comment type="similarity">
    <text evidence="2">Belongs to the SusD family.</text>
</comment>
<dbReference type="SUPFAM" id="SSF48452">
    <property type="entry name" value="TPR-like"/>
    <property type="match status" value="1"/>
</dbReference>
<evidence type="ECO:0000256" key="1">
    <source>
        <dbReference type="ARBA" id="ARBA00004442"/>
    </source>
</evidence>
<dbReference type="AlphaFoldDB" id="A0A1G1SUQ5"/>
<evidence type="ECO:0008006" key="10">
    <source>
        <dbReference type="Google" id="ProtNLM"/>
    </source>
</evidence>
<comment type="subcellular location">
    <subcellularLocation>
        <location evidence="1">Cell outer membrane</location>
    </subcellularLocation>
</comment>
<dbReference type="Pfam" id="PF07980">
    <property type="entry name" value="SusD_RagB"/>
    <property type="match status" value="1"/>
</dbReference>
<dbReference type="Proteomes" id="UP000177791">
    <property type="component" value="Unassembled WGS sequence"/>
</dbReference>
<evidence type="ECO:0000313" key="8">
    <source>
        <dbReference type="EMBL" id="OGX82348.1"/>
    </source>
</evidence>
<evidence type="ECO:0000256" key="4">
    <source>
        <dbReference type="ARBA" id="ARBA00023136"/>
    </source>
</evidence>
<dbReference type="OrthoDB" id="9792139at2"/>
<evidence type="ECO:0000259" key="6">
    <source>
        <dbReference type="Pfam" id="PF07980"/>
    </source>
</evidence>
<dbReference type="InterPro" id="IPR012944">
    <property type="entry name" value="SusD_RagB_dom"/>
</dbReference>
<evidence type="ECO:0000313" key="9">
    <source>
        <dbReference type="Proteomes" id="UP000177791"/>
    </source>
</evidence>
<evidence type="ECO:0000259" key="7">
    <source>
        <dbReference type="Pfam" id="PF14322"/>
    </source>
</evidence>
<dbReference type="EMBL" id="MDZC01000101">
    <property type="protein sequence ID" value="OGX82348.1"/>
    <property type="molecule type" value="Genomic_DNA"/>
</dbReference>
<feature type="domain" description="SusD-like N-terminal" evidence="7">
    <location>
        <begin position="39"/>
        <end position="235"/>
    </location>
</feature>
<reference evidence="8 9" key="1">
    <citation type="submission" date="2016-08" db="EMBL/GenBank/DDBJ databases">
        <title>Hymenobacter coccineus sp. nov., Hymenobacter lapidarius sp. nov. and Hymenobacter glacialis sp. nov., isolated from Antarctic soil.</title>
        <authorList>
            <person name="Sedlacek I."/>
            <person name="Kralova S."/>
            <person name="Kyrova K."/>
            <person name="Maslanova I."/>
            <person name="Stankova E."/>
            <person name="Vrbovska V."/>
            <person name="Nemec M."/>
            <person name="Bartak M."/>
            <person name="Svec P."/>
            <person name="Busse H.-J."/>
            <person name="Pantucek R."/>
        </authorList>
    </citation>
    <scope>NUCLEOTIDE SEQUENCE [LARGE SCALE GENOMIC DNA]</scope>
    <source>
        <strain evidence="8 9">CCM 8648</strain>
    </source>
</reference>
<name>A0A1G1SUQ5_9BACT</name>
<dbReference type="STRING" id="1908236.BEN48_05225"/>
<dbReference type="CDD" id="cd08977">
    <property type="entry name" value="SusD"/>
    <property type="match status" value="1"/>
</dbReference>
<dbReference type="Pfam" id="PF14322">
    <property type="entry name" value="SusD-like_3"/>
    <property type="match status" value="1"/>
</dbReference>
<keyword evidence="4" id="KW-0472">Membrane</keyword>
<keyword evidence="9" id="KW-1185">Reference proteome</keyword>
<sequence>MKNFFSRSATVLTLGLALVLTSCDKQLDIDPLQSVDAGTALNSEANVTSAVVGLYAQLGNSNLYGTNLILVPELLATVDTYIRFQGTFGNFRDIANRNTRAENSTAETIWREAYQAINQTNLVIDALPVVQNAASKTRFEGEARFVRGTMYFELVRLYGKQYNAATAATDLGVPISLVPVRTVEEANRKIARSTVAQVYAQAIDDLTKAIALLPTTNGNRATRFTAKAMLARVYLQQNRFAEAGVQADEVIKTSGKSLAPTLEAVFRGRNGSETLLEIQQNDQNNAGTANSGLATHYASLGGVGRGDVLVLPAFAAQYGPNDARGKDPLLYNSTGARRVSAPNVALRTGKYTTFGQNIPVIRLAEMYLIRAEAAFRAGDLTTALADLNRIRTRSGATPLTLADLTPANGLATILRERQLELAFEGFRIHDLKRTGTNLVTSNGTVILITDNRLVLPIPKRETDLNDPANPVLIQNPGY</sequence>
<feature type="domain" description="RagB/SusD" evidence="6">
    <location>
        <begin position="352"/>
        <end position="478"/>
    </location>
</feature>
<dbReference type="Gene3D" id="1.25.40.390">
    <property type="match status" value="1"/>
</dbReference>
<dbReference type="InterPro" id="IPR033985">
    <property type="entry name" value="SusD-like_N"/>
</dbReference>
<dbReference type="InterPro" id="IPR011990">
    <property type="entry name" value="TPR-like_helical_dom_sf"/>
</dbReference>
<protein>
    <recommendedName>
        <fullName evidence="10">Carbohydrate-binding protein SusD</fullName>
    </recommendedName>
</protein>
<evidence type="ECO:0000256" key="5">
    <source>
        <dbReference type="ARBA" id="ARBA00023237"/>
    </source>
</evidence>
<dbReference type="PROSITE" id="PS51257">
    <property type="entry name" value="PROKAR_LIPOPROTEIN"/>
    <property type="match status" value="1"/>
</dbReference>
<dbReference type="GO" id="GO:0009279">
    <property type="term" value="C:cell outer membrane"/>
    <property type="evidence" value="ECO:0007669"/>
    <property type="project" value="UniProtKB-SubCell"/>
</dbReference>
<comment type="caution">
    <text evidence="8">The sequence shown here is derived from an EMBL/GenBank/DDBJ whole genome shotgun (WGS) entry which is preliminary data.</text>
</comment>
<keyword evidence="3" id="KW-0732">Signal</keyword>
<evidence type="ECO:0000256" key="3">
    <source>
        <dbReference type="ARBA" id="ARBA00022729"/>
    </source>
</evidence>
<organism evidence="8 9">
    <name type="scientific">Hymenobacter glacialis</name>
    <dbReference type="NCBI Taxonomy" id="1908236"/>
    <lineage>
        <taxon>Bacteria</taxon>
        <taxon>Pseudomonadati</taxon>
        <taxon>Bacteroidota</taxon>
        <taxon>Cytophagia</taxon>
        <taxon>Cytophagales</taxon>
        <taxon>Hymenobacteraceae</taxon>
        <taxon>Hymenobacter</taxon>
    </lineage>
</organism>
<proteinExistence type="inferred from homology"/>
<keyword evidence="5" id="KW-0998">Cell outer membrane</keyword>
<accession>A0A1G1SUQ5</accession>
<gene>
    <name evidence="8" type="ORF">BEN48_05225</name>
</gene>